<evidence type="ECO:0000313" key="2">
    <source>
        <dbReference type="Proteomes" id="UP001589828"/>
    </source>
</evidence>
<sequence>MALGKQLISNILSEPLKKEGVKHVKGVFKARRDHDIVCRLYFHYKIKGLQYERAVEKLNTEFYLGETTISQIIMQERDVLEKLKSEEADSKYLQKLLPHFNWS</sequence>
<evidence type="ECO:0008006" key="3">
    <source>
        <dbReference type="Google" id="ProtNLM"/>
    </source>
</evidence>
<reference evidence="1 2" key="1">
    <citation type="submission" date="2024-09" db="EMBL/GenBank/DDBJ databases">
        <authorList>
            <person name="Sun Q."/>
            <person name="Mori K."/>
        </authorList>
    </citation>
    <scope>NUCLEOTIDE SEQUENCE [LARGE SCALE GENOMIC DNA]</scope>
    <source>
        <strain evidence="1 2">NCAIM B.02415</strain>
    </source>
</reference>
<dbReference type="RefSeq" id="WP_147446054.1">
    <property type="nucleotide sequence ID" value="NZ_JBHLTS010000021.1"/>
</dbReference>
<keyword evidence="2" id="KW-1185">Reference proteome</keyword>
<accession>A0ABV6L4W4</accession>
<proteinExistence type="predicted"/>
<dbReference type="Proteomes" id="UP001589828">
    <property type="component" value="Unassembled WGS sequence"/>
</dbReference>
<evidence type="ECO:0000313" key="1">
    <source>
        <dbReference type="EMBL" id="MFC0514518.1"/>
    </source>
</evidence>
<protein>
    <recommendedName>
        <fullName evidence="3">Transposase</fullName>
    </recommendedName>
</protein>
<name>A0ABV6L4W4_9SPHI</name>
<organism evidence="1 2">
    <name type="scientific">Mucilaginibacter angelicae</name>
    <dbReference type="NCBI Taxonomy" id="869718"/>
    <lineage>
        <taxon>Bacteria</taxon>
        <taxon>Pseudomonadati</taxon>
        <taxon>Bacteroidota</taxon>
        <taxon>Sphingobacteriia</taxon>
        <taxon>Sphingobacteriales</taxon>
        <taxon>Sphingobacteriaceae</taxon>
        <taxon>Mucilaginibacter</taxon>
    </lineage>
</organism>
<comment type="caution">
    <text evidence="1">The sequence shown here is derived from an EMBL/GenBank/DDBJ whole genome shotgun (WGS) entry which is preliminary data.</text>
</comment>
<gene>
    <name evidence="1" type="ORF">ACFFGT_09910</name>
</gene>
<dbReference type="EMBL" id="JBHLTS010000021">
    <property type="protein sequence ID" value="MFC0514518.1"/>
    <property type="molecule type" value="Genomic_DNA"/>
</dbReference>